<reference evidence="2" key="1">
    <citation type="submission" date="2017-02" db="EMBL/GenBank/DDBJ databases">
        <title>Natronthermophilus aegyptiacus gen. nov.,sp. nov., an aerobic, extremely halophilic alkalithermophilic archaeon isolated from the athalassohaline Wadi An Natrun, Egypt.</title>
        <authorList>
            <person name="Zhao B."/>
        </authorList>
    </citation>
    <scope>NUCLEOTIDE SEQUENCE [LARGE SCALE GENOMIC DNA]</scope>
    <source>
        <strain evidence="2">JW/NM-HA 15</strain>
    </source>
</reference>
<sequence>MSAPTDRRGWQDATRLPDFIDQLEETGAVPVLELLSDLNEQADFGVEADGVVYHDRGIRVPGYNATFVHEPAGARGRPAWSVEVDTVGPRNTWAKFDDTLSWDVYLLRTRGLAALAWLSDEEYRIEEEEHFPSKDEAVVAGRFSFGIFLHTGESWDEQVERIQSTNAPAYLQSEDGTVHLPQTQSEFYQFVDSTPTSFRTSGGNAPSYLGLLELEVTID</sequence>
<organism evidence="1 2">
    <name type="scientific">Natrarchaeobaculum aegyptiacum</name>
    <dbReference type="NCBI Taxonomy" id="745377"/>
    <lineage>
        <taxon>Archaea</taxon>
        <taxon>Methanobacteriati</taxon>
        <taxon>Methanobacteriota</taxon>
        <taxon>Stenosarchaea group</taxon>
        <taxon>Halobacteria</taxon>
        <taxon>Halobacteriales</taxon>
        <taxon>Natrialbaceae</taxon>
        <taxon>Natrarchaeobaculum</taxon>
    </lineage>
</organism>
<name>A0A2Z2I2P5_9EURY</name>
<gene>
    <name evidence="1" type="ORF">B1756_16960</name>
</gene>
<evidence type="ECO:0000313" key="1">
    <source>
        <dbReference type="EMBL" id="ARS91248.1"/>
    </source>
</evidence>
<evidence type="ECO:0000313" key="2">
    <source>
        <dbReference type="Proteomes" id="UP000250088"/>
    </source>
</evidence>
<accession>A0A2Z2I2P5</accession>
<dbReference type="Proteomes" id="UP000250088">
    <property type="component" value="Chromosome"/>
</dbReference>
<keyword evidence="2" id="KW-1185">Reference proteome</keyword>
<proteinExistence type="predicted"/>
<dbReference type="AlphaFoldDB" id="A0A2Z2I2P5"/>
<dbReference type="RefSeq" id="WP_086889617.1">
    <property type="nucleotide sequence ID" value="NZ_CP019893.1"/>
</dbReference>
<dbReference type="OrthoDB" id="350085at2157"/>
<dbReference type="KEGG" id="naj:B1756_16960"/>
<protein>
    <submittedName>
        <fullName evidence="1">Uncharacterized protein</fullName>
    </submittedName>
</protein>
<dbReference type="EMBL" id="CP019893">
    <property type="protein sequence ID" value="ARS91248.1"/>
    <property type="molecule type" value="Genomic_DNA"/>
</dbReference>
<dbReference type="GeneID" id="32895800"/>